<dbReference type="Gene3D" id="3.90.190.10">
    <property type="entry name" value="Protein tyrosine phosphatase superfamily"/>
    <property type="match status" value="1"/>
</dbReference>
<evidence type="ECO:0000313" key="3">
    <source>
        <dbReference type="Proteomes" id="UP000677218"/>
    </source>
</evidence>
<dbReference type="PANTHER" id="PTHR31126:SF1">
    <property type="entry name" value="TYROSINE SPECIFIC PROTEIN PHOSPHATASES DOMAIN-CONTAINING PROTEIN"/>
    <property type="match status" value="1"/>
</dbReference>
<comment type="similarity">
    <text evidence="1">Belongs to the protein-tyrosine phosphatase family.</text>
</comment>
<dbReference type="InterPro" id="IPR029021">
    <property type="entry name" value="Prot-tyrosine_phosphatase-like"/>
</dbReference>
<keyword evidence="3" id="KW-1185">Reference proteome</keyword>
<dbReference type="GO" id="GO:0004721">
    <property type="term" value="F:phosphoprotein phosphatase activity"/>
    <property type="evidence" value="ECO:0007669"/>
    <property type="project" value="InterPro"/>
</dbReference>
<sequence>MEPHVLPLKTVRNPRDLGGYVGYEGHKIKSHRLLRTGKMSGMSKQDRQFLLDYGLVNVVDLRSPKECKAAPDDELPGVKHFNLSVSDEDNTQGGQADLARMCQRYHEDQYAGFEMMCQRYHDHVVHRHAQHTFHRLLELLANTRDGATIFHCSEGKDRTGLAVVFILSVLGVSEETIRQDYLYSNYLLNDYRAERDLELSRKDHNLKLRANMRILGSVCDAFLDTSLLLIKEEYGGMEEYLKNQLGVTPMLRDTLRELYLEA</sequence>
<accession>A0A916QI20</accession>
<dbReference type="PROSITE" id="PS00383">
    <property type="entry name" value="TYR_PHOSPHATASE_1"/>
    <property type="match status" value="1"/>
</dbReference>
<protein>
    <submittedName>
        <fullName evidence="2">Protein-tyrosine phosphatase</fullName>
    </submittedName>
</protein>
<dbReference type="RefSeq" id="WP_212780115.1">
    <property type="nucleotide sequence ID" value="NZ_BMAY01000002.1"/>
</dbReference>
<organism evidence="2 3">
    <name type="scientific">Lactobacillus corticis</name>
    <dbReference type="NCBI Taxonomy" id="2201249"/>
    <lineage>
        <taxon>Bacteria</taxon>
        <taxon>Bacillati</taxon>
        <taxon>Bacillota</taxon>
        <taxon>Bacilli</taxon>
        <taxon>Lactobacillales</taxon>
        <taxon>Lactobacillaceae</taxon>
        <taxon>Lactobacillus</taxon>
    </lineage>
</organism>
<proteinExistence type="inferred from homology"/>
<dbReference type="Pfam" id="PF13350">
    <property type="entry name" value="Y_phosphatase3"/>
    <property type="match status" value="1"/>
</dbReference>
<comment type="caution">
    <text evidence="2">The sequence shown here is derived from an EMBL/GenBank/DDBJ whole genome shotgun (WGS) entry which is preliminary data.</text>
</comment>
<dbReference type="EMBL" id="BMAY01000002">
    <property type="protein sequence ID" value="GFZ26407.1"/>
    <property type="molecule type" value="Genomic_DNA"/>
</dbReference>
<gene>
    <name evidence="2" type="ORF">LCB40_02870</name>
</gene>
<dbReference type="PANTHER" id="PTHR31126">
    <property type="entry name" value="TYROSINE-PROTEIN PHOSPHATASE"/>
    <property type="match status" value="1"/>
</dbReference>
<evidence type="ECO:0000313" key="2">
    <source>
        <dbReference type="EMBL" id="GFZ26407.1"/>
    </source>
</evidence>
<dbReference type="Proteomes" id="UP000677218">
    <property type="component" value="Unassembled WGS sequence"/>
</dbReference>
<dbReference type="SUPFAM" id="SSF52799">
    <property type="entry name" value="(Phosphotyrosine protein) phosphatases II"/>
    <property type="match status" value="1"/>
</dbReference>
<dbReference type="AlphaFoldDB" id="A0A916QI20"/>
<dbReference type="InterPro" id="IPR026893">
    <property type="entry name" value="Tyr/Ser_Pase_IphP-type"/>
</dbReference>
<dbReference type="InterPro" id="IPR016130">
    <property type="entry name" value="Tyr_Pase_AS"/>
</dbReference>
<reference evidence="2" key="1">
    <citation type="submission" date="2020-08" db="EMBL/GenBank/DDBJ databases">
        <title>Taxonomic study for Lactobacillus species isolated from hardwood bark.</title>
        <authorList>
            <person name="Tohno M."/>
            <person name="Tanizawa Y."/>
        </authorList>
    </citation>
    <scope>NUCLEOTIDE SEQUENCE</scope>
    <source>
        <strain evidence="2">B40</strain>
    </source>
</reference>
<evidence type="ECO:0000256" key="1">
    <source>
        <dbReference type="ARBA" id="ARBA00009580"/>
    </source>
</evidence>
<name>A0A916QI20_9LACO</name>